<organism evidence="1 2">
    <name type="scientific">Nitrospira lenta</name>
    <dbReference type="NCBI Taxonomy" id="1436998"/>
    <lineage>
        <taxon>Bacteria</taxon>
        <taxon>Pseudomonadati</taxon>
        <taxon>Nitrospirota</taxon>
        <taxon>Nitrospiria</taxon>
        <taxon>Nitrospirales</taxon>
        <taxon>Nitrospiraceae</taxon>
        <taxon>Nitrospira</taxon>
    </lineage>
</organism>
<accession>A0A330L3C2</accession>
<sequence length="78" mass="8662">MRGLENLWSEQSVSVNHCLSSDRRSVGEYRATFPADQAAGFIAVRHLFIFDHAAVGAEGAGWWFMLTGRRTGLLSPHD</sequence>
<evidence type="ECO:0000313" key="1">
    <source>
        <dbReference type="EMBL" id="SPP64172.1"/>
    </source>
</evidence>
<dbReference type="EMBL" id="OUNR01000002">
    <property type="protein sequence ID" value="SPP64172.1"/>
    <property type="molecule type" value="Genomic_DNA"/>
</dbReference>
<dbReference type="AlphaFoldDB" id="A0A330L3C2"/>
<proteinExistence type="predicted"/>
<reference evidence="2" key="1">
    <citation type="submission" date="2018-04" db="EMBL/GenBank/DDBJ databases">
        <authorList>
            <person name="Lucker S."/>
            <person name="Sakoula D."/>
        </authorList>
    </citation>
    <scope>NUCLEOTIDE SEQUENCE [LARGE SCALE GENOMIC DNA]</scope>
</reference>
<dbReference type="Proteomes" id="UP000248168">
    <property type="component" value="Unassembled WGS sequence"/>
</dbReference>
<protein>
    <submittedName>
        <fullName evidence="1">Uncharacterized protein</fullName>
    </submittedName>
</protein>
<dbReference type="InParanoid" id="A0A330L3C2"/>
<gene>
    <name evidence="1" type="ORF">NITLEN_100042</name>
</gene>
<keyword evidence="2" id="KW-1185">Reference proteome</keyword>
<name>A0A330L3C2_9BACT</name>
<evidence type="ECO:0000313" key="2">
    <source>
        <dbReference type="Proteomes" id="UP000248168"/>
    </source>
</evidence>